<evidence type="ECO:0000256" key="18">
    <source>
        <dbReference type="ARBA" id="ARBA00057081"/>
    </source>
</evidence>
<dbReference type="PROSITE" id="PS50089">
    <property type="entry name" value="ZF_RING_2"/>
    <property type="match status" value="1"/>
</dbReference>
<dbReference type="FunFam" id="3.30.70.330:FF:000044">
    <property type="entry name" value="Putative ccr4-not transcription complex subunit 4"/>
    <property type="match status" value="1"/>
</dbReference>
<evidence type="ECO:0000256" key="21">
    <source>
        <dbReference type="ARBA" id="ARBA00075062"/>
    </source>
</evidence>
<keyword evidence="9" id="KW-0808">Transferase</keyword>
<dbReference type="Pfam" id="PF00076">
    <property type="entry name" value="RRM_1"/>
    <property type="match status" value="1"/>
</dbReference>
<dbReference type="CDD" id="cd16618">
    <property type="entry name" value="mRING-HC-C4C4_CNOT4"/>
    <property type="match status" value="1"/>
</dbReference>
<evidence type="ECO:0000256" key="4">
    <source>
        <dbReference type="ARBA" id="ARBA00004906"/>
    </source>
</evidence>
<protein>
    <recommendedName>
        <fullName evidence="20">CCR4-NOT transcription complex subunit 4</fullName>
        <ecNumber evidence="5">2.3.2.27</ecNumber>
    </recommendedName>
    <alternativeName>
        <fullName evidence="23">CCR4-associated factor 4</fullName>
    </alternativeName>
    <alternativeName>
        <fullName evidence="24">E3 ubiquitin-protein ligase CNOT4</fullName>
    </alternativeName>
    <alternativeName>
        <fullName evidence="21">Potential transcriptional repressor NOT4Hp</fullName>
    </alternativeName>
    <alternativeName>
        <fullName evidence="22">RING-type E3 ubiquitin transferase CNOT4</fullName>
    </alternativeName>
</protein>
<evidence type="ECO:0000256" key="15">
    <source>
        <dbReference type="ARBA" id="ARBA00022884"/>
    </source>
</evidence>
<evidence type="ECO:0000256" key="8">
    <source>
        <dbReference type="ARBA" id="ARBA00022553"/>
    </source>
</evidence>
<feature type="compositionally biased region" description="Low complexity" evidence="27">
    <location>
        <begin position="489"/>
        <end position="503"/>
    </location>
</feature>
<feature type="compositionally biased region" description="Low complexity" evidence="27">
    <location>
        <begin position="460"/>
        <end position="471"/>
    </location>
</feature>
<evidence type="ECO:0000256" key="25">
    <source>
        <dbReference type="PROSITE-ProRule" id="PRU00176"/>
    </source>
</evidence>
<organism evidence="31 33">
    <name type="scientific">Drosophila albomicans</name>
    <name type="common">Fruit fly</name>
    <dbReference type="NCBI Taxonomy" id="7291"/>
    <lineage>
        <taxon>Eukaryota</taxon>
        <taxon>Metazoa</taxon>
        <taxon>Ecdysozoa</taxon>
        <taxon>Arthropoda</taxon>
        <taxon>Hexapoda</taxon>
        <taxon>Insecta</taxon>
        <taxon>Pterygota</taxon>
        <taxon>Neoptera</taxon>
        <taxon>Endopterygota</taxon>
        <taxon>Diptera</taxon>
        <taxon>Brachycera</taxon>
        <taxon>Muscomorpha</taxon>
        <taxon>Ephydroidea</taxon>
        <taxon>Drosophilidae</taxon>
        <taxon>Drosophila</taxon>
    </lineage>
</organism>
<dbReference type="Proteomes" id="UP000515160">
    <property type="component" value="Chromosome 2L"/>
</dbReference>
<dbReference type="InterPro" id="IPR001841">
    <property type="entry name" value="Znf_RING"/>
</dbReference>
<evidence type="ECO:0000256" key="2">
    <source>
        <dbReference type="ARBA" id="ARBA00004123"/>
    </source>
</evidence>
<dbReference type="Gene3D" id="3.30.40.10">
    <property type="entry name" value="Zinc/RING finger domain, C3HC4 (zinc finger)"/>
    <property type="match status" value="1"/>
</dbReference>
<evidence type="ECO:0000313" key="32">
    <source>
        <dbReference type="RefSeq" id="XP_034098776.1"/>
    </source>
</evidence>
<reference evidence="32 33" key="1">
    <citation type="submission" date="2025-04" db="UniProtKB">
        <authorList>
            <consortium name="RefSeq"/>
        </authorList>
    </citation>
    <scope>IDENTIFICATION</scope>
    <source>
        <strain evidence="32 33">15112-1751.03</strain>
        <tissue evidence="32 33">Whole Adult</tissue>
    </source>
</reference>
<dbReference type="GO" id="GO:0005634">
    <property type="term" value="C:nucleus"/>
    <property type="evidence" value="ECO:0007669"/>
    <property type="project" value="UniProtKB-SubCell"/>
</dbReference>
<comment type="subunit">
    <text evidence="19">Interacts with CNOT1 via its C-terminus but does not stably associate with the CCR4-NOT complex. Interacts (via RING domain) with UBE2D2. Interacts with ABCE1, PINK1 and PELO.</text>
</comment>
<evidence type="ECO:0000256" key="10">
    <source>
        <dbReference type="ARBA" id="ARBA00022723"/>
    </source>
</evidence>
<dbReference type="InterPro" id="IPR000504">
    <property type="entry name" value="RRM_dom"/>
</dbReference>
<evidence type="ECO:0000256" key="3">
    <source>
        <dbReference type="ARBA" id="ARBA00004496"/>
    </source>
</evidence>
<evidence type="ECO:0000256" key="11">
    <source>
        <dbReference type="ARBA" id="ARBA00022771"/>
    </source>
</evidence>
<name>A0A6P8XJ98_DROAB</name>
<keyword evidence="8" id="KW-0597">Phosphoprotein</keyword>
<dbReference type="PANTHER" id="PTHR12603:SF0">
    <property type="entry name" value="CCR4-NOT TRANSCRIPTION COMPLEX SUBUNIT 4"/>
    <property type="match status" value="1"/>
</dbReference>
<keyword evidence="14" id="KW-0832">Ubl conjugation</keyword>
<comment type="pathway">
    <text evidence="4">Protein modification; protein ubiquitination.</text>
</comment>
<dbReference type="SMART" id="SM00356">
    <property type="entry name" value="ZnF_C3H1"/>
    <property type="match status" value="1"/>
</dbReference>
<dbReference type="InterPro" id="IPR012677">
    <property type="entry name" value="Nucleotide-bd_a/b_plait_sf"/>
</dbReference>
<dbReference type="PANTHER" id="PTHR12603">
    <property type="entry name" value="CCR4-NOT TRANSCRIPTION COMPLEX RELATED"/>
    <property type="match status" value="1"/>
</dbReference>
<feature type="compositionally biased region" description="Basic and acidic residues" evidence="27">
    <location>
        <begin position="584"/>
        <end position="594"/>
    </location>
</feature>
<dbReference type="SMART" id="SM00361">
    <property type="entry name" value="RRM_1"/>
    <property type="match status" value="1"/>
</dbReference>
<evidence type="ECO:0000256" key="12">
    <source>
        <dbReference type="ARBA" id="ARBA00022786"/>
    </source>
</evidence>
<dbReference type="Pfam" id="PF14570">
    <property type="entry name" value="zf-RING_4"/>
    <property type="match status" value="1"/>
</dbReference>
<feature type="compositionally biased region" description="Basic and acidic residues" evidence="27">
    <location>
        <begin position="435"/>
        <end position="444"/>
    </location>
</feature>
<dbReference type="InterPro" id="IPR035979">
    <property type="entry name" value="RBD_domain_sf"/>
</dbReference>
<feature type="compositionally biased region" description="Low complexity" evidence="27">
    <location>
        <begin position="384"/>
        <end position="399"/>
    </location>
</feature>
<evidence type="ECO:0000256" key="16">
    <source>
        <dbReference type="ARBA" id="ARBA00023054"/>
    </source>
</evidence>
<dbReference type="FunFam" id="3.30.40.10:FF:000006">
    <property type="entry name" value="CCR4-NOT transcription complex subunit 4"/>
    <property type="match status" value="1"/>
</dbReference>
<keyword evidence="11 26" id="KW-0863">Zinc-finger</keyword>
<dbReference type="AlphaFoldDB" id="A0A6P8XJ98"/>
<dbReference type="RefSeq" id="XP_034098777.1">
    <property type="nucleotide sequence ID" value="XM_034242886.2"/>
</dbReference>
<dbReference type="GO" id="GO:0008270">
    <property type="term" value="F:zinc ion binding"/>
    <property type="evidence" value="ECO:0007669"/>
    <property type="project" value="UniProtKB-KW"/>
</dbReference>
<evidence type="ECO:0000256" key="1">
    <source>
        <dbReference type="ARBA" id="ARBA00000900"/>
    </source>
</evidence>
<evidence type="ECO:0000256" key="9">
    <source>
        <dbReference type="ARBA" id="ARBA00022679"/>
    </source>
</evidence>
<feature type="compositionally biased region" description="Low complexity" evidence="27">
    <location>
        <begin position="1102"/>
        <end position="1137"/>
    </location>
</feature>
<keyword evidence="10 26" id="KW-0479">Metal-binding</keyword>
<dbReference type="GO" id="GO:0061630">
    <property type="term" value="F:ubiquitin protein ligase activity"/>
    <property type="evidence" value="ECO:0007669"/>
    <property type="project" value="UniProtKB-EC"/>
</dbReference>
<dbReference type="GO" id="GO:0005829">
    <property type="term" value="C:cytosol"/>
    <property type="evidence" value="ECO:0007669"/>
    <property type="project" value="UniProtKB-ARBA"/>
</dbReference>
<evidence type="ECO:0000256" key="14">
    <source>
        <dbReference type="ARBA" id="ARBA00022843"/>
    </source>
</evidence>
<feature type="compositionally biased region" description="Low complexity" evidence="27">
    <location>
        <begin position="261"/>
        <end position="273"/>
    </location>
</feature>
<dbReference type="GO" id="GO:0003723">
    <property type="term" value="F:RNA binding"/>
    <property type="evidence" value="ECO:0007669"/>
    <property type="project" value="UniProtKB-UniRule"/>
</dbReference>
<comment type="function">
    <text evidence="18">Has E3 ubiquitin ligase activity, promoting ubiquitination and degradation of target proteins. Involved in activation of the JAK/STAT pathway. Catalyzes ubiquitination of methylated RBM15. Plays a role in quality control of translation of mitochondrial outer membrane-localized mRNA. As part of the PINK1-regulated signaling, upon mitochondria damage, ubiquitinates ABCE1 and thereby recruits autophagy receptors to the mitochondrial outer membrane to initiate mitophagy.</text>
</comment>
<sequence>MNGLANNNDDSVECPLCMEPLEVDDLTFFPCTCGYQICRFCWHRIRTDENKLCPACRKEYPENPADFKPLTQEEMIAFKSQKRQRDQQRKQKITENRKHLANVRVVQKNLVFVVGLPPRLADADILKKHEYFGKYGKIHKVVINPSTTYAGVQGPSASAYVTYVHNTDALRAIQSVNNIMIDGRLIKTSLGTTKYCSHFMKNQQCPKGDCMYLHELGDSEASFTKEEMHQGKHQEYEKRLHDLLIATSGANSVSGIGGSTTNGTTTTASASGTTKANAATTMSSSSSSSTSSVSIANTASSANSQQKEAWPSLSVSPVNSKETLASACNGSGASSGKSKKEKFRNEKTRHEKNKSKSKQNAATFTNSNASSNKENFIPESRGNSSASASASSSASTAAAPVEDAVLPVATKAEENAPPSNRGKTERNRANNRSTAAKESKDAKETNQTQNTKQLEHSEESSNTNKDTSNSTPKANSELVGSKAFPLPKRASPNAHRSHSSSSEENSDDHISESSASGKSSPGDFKESQSSSSNVEGLTEIPINNSNNNNSPIESGVFVNTDDALSSTANTDNIQITGDASESSRNTDEATRTPQEEAEIPNPGENDCEKEVTDALSKLNMFDDSNSFFSSSPAFQQSLLLKNKVEGDMRPPQVTSSHLPDLLNGIDGYQKPTNTNEWEEVFKNVMIRNNRQVDEQVLHQQHLQLQQQHHHQQVLQQQEEFLRIHDLHKRNNMVNTMGMAHPNGPHPDFPNHFHGNTVDGSRPAHGPVPQQHLLQQPDENQLNVNNLFGGNMSKFFDFHKSQQQLHQQYINGHSMLNNADSHRLAVFLENSRVNPSLFDNGMLNQQAQVQKQRLMGAFDKITPNQQQNTQSPQNRFSQTSLVDDDLGFDPFTETQKGLAELMENEVVQQNVNIGNVGPKMPPPPQQQQQQQQQTQAQHHQLLDNMQRARMPPPGFNHMNALGFDGAARVHSSKILPFINMPGNGLGNNSAPLEQQQHPMQMPTNWNPHLAATLHQQQQQQQQQQGPGIGDSHLLQTQHQLVQAAAAAAAAAAASNHNKGYSSSDWTSMDPAILSFRQFSSFPHQAQMPLHQQQQDLFLQHLAQNQQQQQQQQQNGQGFSNQSQQMLPGMNMPNNLMNGQSSSQTQVNANVQGMLEFLKNRQFFSNNV</sequence>
<dbReference type="InterPro" id="IPR034261">
    <property type="entry name" value="CNOT4_RRM"/>
</dbReference>
<keyword evidence="31" id="KW-1185">Reference proteome</keyword>
<dbReference type="GO" id="GO:0016567">
    <property type="term" value="P:protein ubiquitination"/>
    <property type="evidence" value="ECO:0007669"/>
    <property type="project" value="TreeGrafter"/>
</dbReference>
<evidence type="ECO:0000259" key="28">
    <source>
        <dbReference type="PROSITE" id="PS50089"/>
    </source>
</evidence>
<keyword evidence="15 25" id="KW-0694">RNA-binding</keyword>
<keyword evidence="13 26" id="KW-0862">Zinc</keyword>
<evidence type="ECO:0000256" key="20">
    <source>
        <dbReference type="ARBA" id="ARBA00071435"/>
    </source>
</evidence>
<keyword evidence="17" id="KW-0539">Nucleus</keyword>
<proteinExistence type="predicted"/>
<dbReference type="InterPro" id="IPR039780">
    <property type="entry name" value="Mot2"/>
</dbReference>
<comment type="catalytic activity">
    <reaction evidence="1">
        <text>S-ubiquitinyl-[E2 ubiquitin-conjugating enzyme]-L-cysteine + [acceptor protein]-L-lysine = [E2 ubiquitin-conjugating enzyme]-L-cysteine + N(6)-ubiquitinyl-[acceptor protein]-L-lysine.</text>
        <dbReference type="EC" id="2.3.2.27"/>
    </reaction>
</comment>
<feature type="compositionally biased region" description="Low complexity" evidence="27">
    <location>
        <begin position="925"/>
        <end position="938"/>
    </location>
</feature>
<dbReference type="PROSITE" id="PS50103">
    <property type="entry name" value="ZF_C3H1"/>
    <property type="match status" value="1"/>
</dbReference>
<feature type="compositionally biased region" description="Polar residues" evidence="27">
    <location>
        <begin position="568"/>
        <end position="583"/>
    </location>
</feature>
<feature type="domain" description="RRM" evidence="29">
    <location>
        <begin position="109"/>
        <end position="193"/>
    </location>
</feature>
<evidence type="ECO:0000259" key="30">
    <source>
        <dbReference type="PROSITE" id="PS50103"/>
    </source>
</evidence>
<keyword evidence="12" id="KW-0833">Ubl conjugation pathway</keyword>
<dbReference type="CTD" id="4850"/>
<evidence type="ECO:0000256" key="26">
    <source>
        <dbReference type="PROSITE-ProRule" id="PRU00723"/>
    </source>
</evidence>
<dbReference type="GeneID" id="117564205"/>
<feature type="region of interest" description="Disordered" evidence="27">
    <location>
        <begin position="254"/>
        <end position="273"/>
    </location>
</feature>
<evidence type="ECO:0000259" key="29">
    <source>
        <dbReference type="PROSITE" id="PS50102"/>
    </source>
</evidence>
<dbReference type="RefSeq" id="XP_034098776.1">
    <property type="nucleotide sequence ID" value="XM_034242885.2"/>
</dbReference>
<feature type="compositionally biased region" description="Low complexity" evidence="27">
    <location>
        <begin position="539"/>
        <end position="554"/>
    </location>
</feature>
<dbReference type="InterPro" id="IPR000571">
    <property type="entry name" value="Znf_CCCH"/>
</dbReference>
<keyword evidence="32 33" id="KW-0418">Kinase</keyword>
<evidence type="ECO:0000256" key="27">
    <source>
        <dbReference type="SAM" id="MobiDB-lite"/>
    </source>
</evidence>
<evidence type="ECO:0000256" key="23">
    <source>
        <dbReference type="ARBA" id="ARBA00083547"/>
    </source>
</evidence>
<dbReference type="InterPro" id="IPR039515">
    <property type="entry name" value="NOT4_mRING-HC-C4C4"/>
</dbReference>
<evidence type="ECO:0000256" key="6">
    <source>
        <dbReference type="ARBA" id="ARBA00022481"/>
    </source>
</evidence>
<evidence type="ECO:0000313" key="31">
    <source>
        <dbReference type="Proteomes" id="UP000515160"/>
    </source>
</evidence>
<dbReference type="GO" id="GO:0030014">
    <property type="term" value="C:CCR4-NOT complex"/>
    <property type="evidence" value="ECO:0007669"/>
    <property type="project" value="InterPro"/>
</dbReference>
<evidence type="ECO:0000256" key="7">
    <source>
        <dbReference type="ARBA" id="ARBA00022490"/>
    </source>
</evidence>
<feature type="region of interest" description="Disordered" evidence="27">
    <location>
        <begin position="1102"/>
        <end position="1142"/>
    </location>
</feature>
<feature type="region of interest" description="Disordered" evidence="27">
    <location>
        <begin position="913"/>
        <end position="938"/>
    </location>
</feature>
<accession>A0A6P8XJ98</accession>
<feature type="compositionally biased region" description="Polar residues" evidence="27">
    <location>
        <begin position="358"/>
        <end position="374"/>
    </location>
</feature>
<gene>
    <name evidence="32 33" type="primary">LOC117564205</name>
</gene>
<feature type="zinc finger region" description="C3H1-type" evidence="26">
    <location>
        <begin position="190"/>
        <end position="217"/>
    </location>
</feature>
<evidence type="ECO:0000256" key="19">
    <source>
        <dbReference type="ARBA" id="ARBA00062432"/>
    </source>
</evidence>
<dbReference type="CDD" id="cd12438">
    <property type="entry name" value="RRM_CNOT4"/>
    <property type="match status" value="1"/>
</dbReference>
<evidence type="ECO:0000256" key="5">
    <source>
        <dbReference type="ARBA" id="ARBA00012483"/>
    </source>
</evidence>
<evidence type="ECO:0000313" key="33">
    <source>
        <dbReference type="RefSeq" id="XP_034098777.1"/>
    </source>
</evidence>
<evidence type="ECO:0000256" key="17">
    <source>
        <dbReference type="ARBA" id="ARBA00023242"/>
    </source>
</evidence>
<dbReference type="InterPro" id="IPR013083">
    <property type="entry name" value="Znf_RING/FYVE/PHD"/>
</dbReference>
<keyword evidence="16" id="KW-0175">Coiled coil</keyword>
<dbReference type="EC" id="2.3.2.27" evidence="5"/>
<feature type="domain" description="RING-type" evidence="28">
    <location>
        <begin position="14"/>
        <end position="57"/>
    </location>
</feature>
<dbReference type="OrthoDB" id="1923159at2759"/>
<evidence type="ECO:0000256" key="13">
    <source>
        <dbReference type="ARBA" id="ARBA00022833"/>
    </source>
</evidence>
<feature type="region of interest" description="Disordered" evidence="27">
    <location>
        <begin position="985"/>
        <end position="1004"/>
    </location>
</feature>
<dbReference type="InterPro" id="IPR003954">
    <property type="entry name" value="RRM_euk-type"/>
</dbReference>
<keyword evidence="6" id="KW-0488">Methylation</keyword>
<feature type="compositionally biased region" description="Low complexity" evidence="27">
    <location>
        <begin position="325"/>
        <end position="336"/>
    </location>
</feature>
<feature type="region of interest" description="Disordered" evidence="27">
    <location>
        <begin position="324"/>
        <end position="556"/>
    </location>
</feature>
<dbReference type="SUPFAM" id="SSF54928">
    <property type="entry name" value="RNA-binding domain, RBD"/>
    <property type="match status" value="1"/>
</dbReference>
<feature type="domain" description="C3H1-type" evidence="30">
    <location>
        <begin position="190"/>
        <end position="217"/>
    </location>
</feature>
<evidence type="ECO:0000256" key="24">
    <source>
        <dbReference type="ARBA" id="ARBA00083942"/>
    </source>
</evidence>
<keyword evidence="7" id="KW-0963">Cytoplasm</keyword>
<evidence type="ECO:0000256" key="22">
    <source>
        <dbReference type="ARBA" id="ARBA00077837"/>
    </source>
</evidence>
<feature type="region of interest" description="Disordered" evidence="27">
    <location>
        <begin position="568"/>
        <end position="608"/>
    </location>
</feature>
<comment type="subcellular location">
    <subcellularLocation>
        <location evidence="3">Cytoplasm</location>
    </subcellularLocation>
    <subcellularLocation>
        <location evidence="2">Nucleus</location>
    </subcellularLocation>
</comment>
<dbReference type="SUPFAM" id="SSF57850">
    <property type="entry name" value="RING/U-box"/>
    <property type="match status" value="1"/>
</dbReference>
<dbReference type="Gene3D" id="3.30.70.330">
    <property type="match status" value="1"/>
</dbReference>
<dbReference type="GO" id="GO:0016301">
    <property type="term" value="F:kinase activity"/>
    <property type="evidence" value="ECO:0007669"/>
    <property type="project" value="UniProtKB-KW"/>
</dbReference>
<dbReference type="PROSITE" id="PS50102">
    <property type="entry name" value="RRM"/>
    <property type="match status" value="1"/>
</dbReference>